<keyword evidence="2" id="KW-1185">Reference proteome</keyword>
<sequence length="225" mass="25494">MTRMVIGRITRLRRINAEVAGKQFLTLLLRWNQPPKPSPSAPTATTSIPKIQQQKWEEVSSRYRGHKERVVFQSASGLSKAPGSWSQSTASTWVCSQKSRHPSDRNRSSRRWWWTGVEVIVAAAAQRARGFDTGYRDPTLRSLEEATWSSGDWICAGSGPAERNYLHESAVSISTDFPLYFPNCHTEIEIWLKNPDRRGGCVYRTWSLNVVLSTSLEASMYQMAT</sequence>
<dbReference type="Proteomes" id="UP000027222">
    <property type="component" value="Unassembled WGS sequence"/>
</dbReference>
<dbReference type="HOGENOM" id="CLU_1230017_0_0_1"/>
<gene>
    <name evidence="1" type="ORF">GALMADRAFT_215535</name>
</gene>
<evidence type="ECO:0000313" key="1">
    <source>
        <dbReference type="EMBL" id="KDR68978.1"/>
    </source>
</evidence>
<accession>A0A067SQF1</accession>
<organism evidence="1 2">
    <name type="scientific">Galerina marginata (strain CBS 339.88)</name>
    <dbReference type="NCBI Taxonomy" id="685588"/>
    <lineage>
        <taxon>Eukaryota</taxon>
        <taxon>Fungi</taxon>
        <taxon>Dikarya</taxon>
        <taxon>Basidiomycota</taxon>
        <taxon>Agaricomycotina</taxon>
        <taxon>Agaricomycetes</taxon>
        <taxon>Agaricomycetidae</taxon>
        <taxon>Agaricales</taxon>
        <taxon>Agaricineae</taxon>
        <taxon>Strophariaceae</taxon>
        <taxon>Galerina</taxon>
    </lineage>
</organism>
<dbReference type="AlphaFoldDB" id="A0A067SQF1"/>
<protein>
    <submittedName>
        <fullName evidence="1">Uncharacterized protein</fullName>
    </submittedName>
</protein>
<dbReference type="EMBL" id="KL142405">
    <property type="protein sequence ID" value="KDR68978.1"/>
    <property type="molecule type" value="Genomic_DNA"/>
</dbReference>
<name>A0A067SQF1_GALM3</name>
<evidence type="ECO:0000313" key="2">
    <source>
        <dbReference type="Proteomes" id="UP000027222"/>
    </source>
</evidence>
<reference evidence="2" key="1">
    <citation type="journal article" date="2014" name="Proc. Natl. Acad. Sci. U.S.A.">
        <title>Extensive sampling of basidiomycete genomes demonstrates inadequacy of the white-rot/brown-rot paradigm for wood decay fungi.</title>
        <authorList>
            <person name="Riley R."/>
            <person name="Salamov A.A."/>
            <person name="Brown D.W."/>
            <person name="Nagy L.G."/>
            <person name="Floudas D."/>
            <person name="Held B.W."/>
            <person name="Levasseur A."/>
            <person name="Lombard V."/>
            <person name="Morin E."/>
            <person name="Otillar R."/>
            <person name="Lindquist E.A."/>
            <person name="Sun H."/>
            <person name="LaButti K.M."/>
            <person name="Schmutz J."/>
            <person name="Jabbour D."/>
            <person name="Luo H."/>
            <person name="Baker S.E."/>
            <person name="Pisabarro A.G."/>
            <person name="Walton J.D."/>
            <person name="Blanchette R.A."/>
            <person name="Henrissat B."/>
            <person name="Martin F."/>
            <person name="Cullen D."/>
            <person name="Hibbett D.S."/>
            <person name="Grigoriev I.V."/>
        </authorList>
    </citation>
    <scope>NUCLEOTIDE SEQUENCE [LARGE SCALE GENOMIC DNA]</scope>
    <source>
        <strain evidence="2">CBS 339.88</strain>
    </source>
</reference>
<proteinExistence type="predicted"/>